<keyword evidence="1 2" id="KW-0732">Signal</keyword>
<evidence type="ECO:0000256" key="1">
    <source>
        <dbReference type="ARBA" id="ARBA00022729"/>
    </source>
</evidence>
<protein>
    <submittedName>
        <fullName evidence="4">M23 family metallopeptidase</fullName>
        <ecNumber evidence="4">3.4.-.-</ecNumber>
    </submittedName>
</protein>
<dbReference type="EC" id="3.4.-.-" evidence="4"/>
<dbReference type="PANTHER" id="PTHR21666:SF289">
    <property type="entry name" value="L-ALA--D-GLU ENDOPEPTIDASE"/>
    <property type="match status" value="1"/>
</dbReference>
<dbReference type="GO" id="GO:0004222">
    <property type="term" value="F:metalloendopeptidase activity"/>
    <property type="evidence" value="ECO:0007669"/>
    <property type="project" value="TreeGrafter"/>
</dbReference>
<sequence>MPRRRAPKLAVSAALAALLLGPAAPVPAVGAHAAAVEPRVSGAAAVEPSGSGAAAASAPSAAWEWPVAPPIRVVAPYRQPATPYAAGHRGIDVAASAGDPVVAAEAGVVSFAGQVAGREVVAIDHGGDVVSAVEPVLAVVAEGETVARGAPIGVVGAGGHCDGACVHFGVRVDGEYVSPFVFLGGVPRAVLLPLAD</sequence>
<gene>
    <name evidence="4" type="ORF">ABIQ69_07125</name>
</gene>
<feature type="chain" id="PRO_5043717214" evidence="2">
    <location>
        <begin position="29"/>
        <end position="196"/>
    </location>
</feature>
<dbReference type="InterPro" id="IPR050570">
    <property type="entry name" value="Cell_wall_metabolism_enzyme"/>
</dbReference>
<dbReference type="PANTHER" id="PTHR21666">
    <property type="entry name" value="PEPTIDASE-RELATED"/>
    <property type="match status" value="1"/>
</dbReference>
<feature type="signal peptide" evidence="2">
    <location>
        <begin position="1"/>
        <end position="28"/>
    </location>
</feature>
<dbReference type="InterPro" id="IPR016047">
    <property type="entry name" value="M23ase_b-sheet_dom"/>
</dbReference>
<dbReference type="Gene3D" id="2.70.70.10">
    <property type="entry name" value="Glucose Permease (Domain IIA)"/>
    <property type="match status" value="1"/>
</dbReference>
<dbReference type="EMBL" id="CP158374">
    <property type="protein sequence ID" value="XBX83669.1"/>
    <property type="molecule type" value="Genomic_DNA"/>
</dbReference>
<dbReference type="Pfam" id="PF01551">
    <property type="entry name" value="Peptidase_M23"/>
    <property type="match status" value="1"/>
</dbReference>
<keyword evidence="4" id="KW-0378">Hydrolase</keyword>
<accession>A0AAU7WB12</accession>
<feature type="domain" description="M23ase beta-sheet core" evidence="3">
    <location>
        <begin position="87"/>
        <end position="179"/>
    </location>
</feature>
<evidence type="ECO:0000256" key="2">
    <source>
        <dbReference type="SAM" id="SignalP"/>
    </source>
</evidence>
<evidence type="ECO:0000259" key="3">
    <source>
        <dbReference type="Pfam" id="PF01551"/>
    </source>
</evidence>
<reference evidence="4" key="1">
    <citation type="submission" date="2024-05" db="EMBL/GenBank/DDBJ databases">
        <authorList>
            <person name="Yu L."/>
        </authorList>
    </citation>
    <scope>NUCLEOTIDE SEQUENCE</scope>
    <source>
        <strain evidence="4">G08B096</strain>
    </source>
</reference>
<dbReference type="InterPro" id="IPR011055">
    <property type="entry name" value="Dup_hybrid_motif"/>
</dbReference>
<organism evidence="4">
    <name type="scientific">Agromyces sp. G08B096</name>
    <dbReference type="NCBI Taxonomy" id="3156399"/>
    <lineage>
        <taxon>Bacteria</taxon>
        <taxon>Bacillati</taxon>
        <taxon>Actinomycetota</taxon>
        <taxon>Actinomycetes</taxon>
        <taxon>Micrococcales</taxon>
        <taxon>Microbacteriaceae</taxon>
        <taxon>Agromyces</taxon>
    </lineage>
</organism>
<evidence type="ECO:0000313" key="4">
    <source>
        <dbReference type="EMBL" id="XBX83669.1"/>
    </source>
</evidence>
<name>A0AAU7WB12_9MICO</name>
<proteinExistence type="predicted"/>
<dbReference type="CDD" id="cd12797">
    <property type="entry name" value="M23_peptidase"/>
    <property type="match status" value="1"/>
</dbReference>
<dbReference type="RefSeq" id="WP_350349670.1">
    <property type="nucleotide sequence ID" value="NZ_CP158374.1"/>
</dbReference>
<dbReference type="AlphaFoldDB" id="A0AAU7WB12"/>
<dbReference type="SUPFAM" id="SSF51261">
    <property type="entry name" value="Duplicated hybrid motif"/>
    <property type="match status" value="1"/>
</dbReference>